<evidence type="ECO:0000313" key="2">
    <source>
        <dbReference type="Proteomes" id="UP000571128"/>
    </source>
</evidence>
<protein>
    <submittedName>
        <fullName evidence="1">Crp/Fnr family transcriptional regulator</fullName>
    </submittedName>
</protein>
<dbReference type="EMBL" id="JAARPY010000002">
    <property type="protein sequence ID" value="MBC1397626.1"/>
    <property type="molecule type" value="Genomic_DNA"/>
</dbReference>
<gene>
    <name evidence="1" type="ORF">HB844_01960</name>
</gene>
<organism evidence="1 2">
    <name type="scientific">Listeria fleischmannii</name>
    <dbReference type="NCBI Taxonomy" id="1069827"/>
    <lineage>
        <taxon>Bacteria</taxon>
        <taxon>Bacillati</taxon>
        <taxon>Bacillota</taxon>
        <taxon>Bacilli</taxon>
        <taxon>Bacillales</taxon>
        <taxon>Listeriaceae</taxon>
        <taxon>Listeria</taxon>
    </lineage>
</organism>
<dbReference type="InterPro" id="IPR014710">
    <property type="entry name" value="RmlC-like_jellyroll"/>
</dbReference>
<name>A0A841YBJ5_9LIST</name>
<dbReference type="RefSeq" id="WP_115095458.1">
    <property type="nucleotide sequence ID" value="NZ_JAARPY010000002.1"/>
</dbReference>
<comment type="caution">
    <text evidence="1">The sequence shown here is derived from an EMBL/GenBank/DDBJ whole genome shotgun (WGS) entry which is preliminary data.</text>
</comment>
<accession>A0A841YBJ5</accession>
<sequence>MDFLELQKFMHGKEGIISYMEHAVPYKVKIIEKNEKIYLHNQLAVVKSGYILERTNSLNKDIVDIDVPGDLLVGLNKNANKLVYTSYRKTKLIIFDIEELFSFLEEKELLSNFLFYLCECLDKKATFLSLVSRSKPEDRVKQVIGKLSSSDGELPFWMNKKLLSELSRSSIQTTNEIINKFTEAGLLNLDSRPWKLNSSILKDDNSVVI</sequence>
<evidence type="ECO:0000313" key="1">
    <source>
        <dbReference type="EMBL" id="MBC1397626.1"/>
    </source>
</evidence>
<dbReference type="AlphaFoldDB" id="A0A841YBJ5"/>
<reference evidence="1 2" key="1">
    <citation type="submission" date="2020-03" db="EMBL/GenBank/DDBJ databases">
        <title>Soil Listeria distribution.</title>
        <authorList>
            <person name="Liao J."/>
            <person name="Wiedmann M."/>
        </authorList>
    </citation>
    <scope>NUCLEOTIDE SEQUENCE [LARGE SCALE GENOMIC DNA]</scope>
    <source>
        <strain evidence="1 2">FSL L7-1645</strain>
    </source>
</reference>
<proteinExistence type="predicted"/>
<dbReference type="Proteomes" id="UP000571128">
    <property type="component" value="Unassembled WGS sequence"/>
</dbReference>
<dbReference type="Gene3D" id="2.60.120.10">
    <property type="entry name" value="Jelly Rolls"/>
    <property type="match status" value="1"/>
</dbReference>